<organism evidence="5 6">
    <name type="scientific">Luteibacter rhizovicinus</name>
    <dbReference type="NCBI Taxonomy" id="242606"/>
    <lineage>
        <taxon>Bacteria</taxon>
        <taxon>Pseudomonadati</taxon>
        <taxon>Pseudomonadota</taxon>
        <taxon>Gammaproteobacteria</taxon>
        <taxon>Lysobacterales</taxon>
        <taxon>Rhodanobacteraceae</taxon>
        <taxon>Luteibacter</taxon>
    </lineage>
</organism>
<dbReference type="PRINTS" id="PR00038">
    <property type="entry name" value="HTHLUXR"/>
</dbReference>
<keyword evidence="1" id="KW-0805">Transcription regulation</keyword>
<keyword evidence="2" id="KW-0238">DNA-binding</keyword>
<dbReference type="SMART" id="SM00421">
    <property type="entry name" value="HTH_LUXR"/>
    <property type="match status" value="1"/>
</dbReference>
<dbReference type="PROSITE" id="PS50043">
    <property type="entry name" value="HTH_LUXR_2"/>
    <property type="match status" value="1"/>
</dbReference>
<keyword evidence="3" id="KW-0804">Transcription</keyword>
<dbReference type="InterPro" id="IPR016032">
    <property type="entry name" value="Sig_transdc_resp-reg_C-effctor"/>
</dbReference>
<dbReference type="Gene3D" id="1.10.10.10">
    <property type="entry name" value="Winged helix-like DNA-binding domain superfamily/Winged helix DNA-binding domain"/>
    <property type="match status" value="1"/>
</dbReference>
<dbReference type="InterPro" id="IPR000792">
    <property type="entry name" value="Tscrpt_reg_LuxR_C"/>
</dbReference>
<dbReference type="Proteomes" id="UP000295645">
    <property type="component" value="Unassembled WGS sequence"/>
</dbReference>
<evidence type="ECO:0000259" key="4">
    <source>
        <dbReference type="PROSITE" id="PS50043"/>
    </source>
</evidence>
<evidence type="ECO:0000256" key="3">
    <source>
        <dbReference type="ARBA" id="ARBA00023163"/>
    </source>
</evidence>
<dbReference type="SUPFAM" id="SSF46894">
    <property type="entry name" value="C-terminal effector domain of the bipartite response regulators"/>
    <property type="match status" value="1"/>
</dbReference>
<keyword evidence="6" id="KW-1185">Reference proteome</keyword>
<dbReference type="CDD" id="cd06170">
    <property type="entry name" value="LuxR_C_like"/>
    <property type="match status" value="1"/>
</dbReference>
<dbReference type="PANTHER" id="PTHR44688">
    <property type="entry name" value="DNA-BINDING TRANSCRIPTIONAL ACTIVATOR DEVR_DOSR"/>
    <property type="match status" value="1"/>
</dbReference>
<sequence length="202" mass="22474">MCLTPSSMIPPASHHLCGLAEEVFAASPLPCLVWQHDVERAVMVNAAFEREFGADPKLAGPEWLTQRFQPCGEDDEFLLRKDGEPHGRYRITRQAMSVPPTIFHAVFLQPLPDDPPLGHERASHAFSALRPDVALTRREIQVLDGIMRGKLNKIIAGELSISQKTVELHRANLMAKLRVHNVVELARAVLDTPHIPLHLAAD</sequence>
<dbReference type="OrthoDB" id="9802186at2"/>
<feature type="domain" description="HTH luxR-type" evidence="4">
    <location>
        <begin position="128"/>
        <end position="193"/>
    </location>
</feature>
<dbReference type="GO" id="GO:0003677">
    <property type="term" value="F:DNA binding"/>
    <property type="evidence" value="ECO:0007669"/>
    <property type="project" value="UniProtKB-KW"/>
</dbReference>
<dbReference type="InterPro" id="IPR036388">
    <property type="entry name" value="WH-like_DNA-bd_sf"/>
</dbReference>
<dbReference type="EMBL" id="SMCS01000002">
    <property type="protein sequence ID" value="TCV96292.1"/>
    <property type="molecule type" value="Genomic_DNA"/>
</dbReference>
<evidence type="ECO:0000256" key="2">
    <source>
        <dbReference type="ARBA" id="ARBA00023125"/>
    </source>
</evidence>
<dbReference type="GO" id="GO:0006355">
    <property type="term" value="P:regulation of DNA-templated transcription"/>
    <property type="evidence" value="ECO:0007669"/>
    <property type="project" value="InterPro"/>
</dbReference>
<dbReference type="PROSITE" id="PS00622">
    <property type="entry name" value="HTH_LUXR_1"/>
    <property type="match status" value="1"/>
</dbReference>
<dbReference type="Pfam" id="PF00196">
    <property type="entry name" value="GerE"/>
    <property type="match status" value="1"/>
</dbReference>
<accession>A0A4R3YUX8</accession>
<evidence type="ECO:0000256" key="1">
    <source>
        <dbReference type="ARBA" id="ARBA00023015"/>
    </source>
</evidence>
<proteinExistence type="predicted"/>
<dbReference type="AlphaFoldDB" id="A0A4R3YUX8"/>
<evidence type="ECO:0000313" key="5">
    <source>
        <dbReference type="EMBL" id="TCV96292.1"/>
    </source>
</evidence>
<protein>
    <submittedName>
        <fullName evidence="5">Regulatory LuxR family protein</fullName>
    </submittedName>
</protein>
<dbReference type="PANTHER" id="PTHR44688:SF16">
    <property type="entry name" value="DNA-BINDING TRANSCRIPTIONAL ACTIVATOR DEVR_DOSR"/>
    <property type="match status" value="1"/>
</dbReference>
<evidence type="ECO:0000313" key="6">
    <source>
        <dbReference type="Proteomes" id="UP000295645"/>
    </source>
</evidence>
<name>A0A4R3YUX8_9GAMM</name>
<comment type="caution">
    <text evidence="5">The sequence shown here is derived from an EMBL/GenBank/DDBJ whole genome shotgun (WGS) entry which is preliminary data.</text>
</comment>
<gene>
    <name evidence="5" type="ORF">EC912_102642</name>
</gene>
<reference evidence="5 6" key="1">
    <citation type="submission" date="2019-03" db="EMBL/GenBank/DDBJ databases">
        <title>Above-ground endophytic microbial communities from plants in different locations in the United States.</title>
        <authorList>
            <person name="Frank C."/>
        </authorList>
    </citation>
    <scope>NUCLEOTIDE SEQUENCE [LARGE SCALE GENOMIC DNA]</scope>
    <source>
        <strain evidence="5 6">LP_13_YM</strain>
    </source>
</reference>